<dbReference type="GO" id="GO:0006633">
    <property type="term" value="P:fatty acid biosynthetic process"/>
    <property type="evidence" value="ECO:0007669"/>
    <property type="project" value="TreeGrafter"/>
</dbReference>
<dbReference type="OrthoDB" id="9774179at2"/>
<dbReference type="GO" id="GO:0019171">
    <property type="term" value="F:(3R)-hydroxyacyl-[acyl-carrier-protein] dehydratase activity"/>
    <property type="evidence" value="ECO:0007669"/>
    <property type="project" value="TreeGrafter"/>
</dbReference>
<evidence type="ECO:0000313" key="4">
    <source>
        <dbReference type="Proteomes" id="UP000253769"/>
    </source>
</evidence>
<dbReference type="CDD" id="cd03449">
    <property type="entry name" value="R_hydratase"/>
    <property type="match status" value="1"/>
</dbReference>
<dbReference type="InterPro" id="IPR002539">
    <property type="entry name" value="MaoC-like_dom"/>
</dbReference>
<keyword evidence="4" id="KW-1185">Reference proteome</keyword>
<dbReference type="SUPFAM" id="SSF54637">
    <property type="entry name" value="Thioesterase/thiol ester dehydrase-isomerase"/>
    <property type="match status" value="1"/>
</dbReference>
<dbReference type="InterPro" id="IPR029069">
    <property type="entry name" value="HotDog_dom_sf"/>
</dbReference>
<dbReference type="AlphaFoldDB" id="A0A369WW06"/>
<sequence length="142" mass="15270">MTDLHGYYIEDLSEGMSASIERTVTEADVNTFAEVTGDDNPVHVNAEYAATTMFKQRIAHGMLSAGYISAVLGTKMPGPGAIYVDQQLKFKAPVMIGDTVTTTATILEINARRRRVILKTVCSVADKVVAEGQATLMVDSKG</sequence>
<gene>
    <name evidence="3" type="ORF">DV711_03835</name>
</gene>
<reference evidence="3 4" key="1">
    <citation type="submission" date="2018-07" db="EMBL/GenBank/DDBJ databases">
        <title>Motiliproteus coralliicola sp. nov., a bacterium isolated from Coral.</title>
        <authorList>
            <person name="Wang G."/>
        </authorList>
    </citation>
    <scope>NUCLEOTIDE SEQUENCE [LARGE SCALE GENOMIC DNA]</scope>
    <source>
        <strain evidence="3 4">C34</strain>
    </source>
</reference>
<comment type="caution">
    <text evidence="3">The sequence shown here is derived from an EMBL/GenBank/DDBJ whole genome shotgun (WGS) entry which is preliminary data.</text>
</comment>
<evidence type="ECO:0000313" key="3">
    <source>
        <dbReference type="EMBL" id="RDE24726.1"/>
    </source>
</evidence>
<dbReference type="EMBL" id="QQOH01000001">
    <property type="protein sequence ID" value="RDE24726.1"/>
    <property type="molecule type" value="Genomic_DNA"/>
</dbReference>
<name>A0A369WW06_9GAMM</name>
<evidence type="ECO:0000259" key="2">
    <source>
        <dbReference type="Pfam" id="PF01575"/>
    </source>
</evidence>
<keyword evidence="1" id="KW-0456">Lyase</keyword>
<dbReference type="FunFam" id="3.10.129.10:FF:000042">
    <property type="entry name" value="MaoC domain protein dehydratase"/>
    <property type="match status" value="1"/>
</dbReference>
<evidence type="ECO:0000256" key="1">
    <source>
        <dbReference type="ARBA" id="ARBA00023239"/>
    </source>
</evidence>
<feature type="domain" description="MaoC-like" evidence="2">
    <location>
        <begin position="16"/>
        <end position="120"/>
    </location>
</feature>
<protein>
    <submittedName>
        <fullName evidence="3">Acyl dehydratase</fullName>
    </submittedName>
</protein>
<dbReference type="Gene3D" id="3.10.129.10">
    <property type="entry name" value="Hotdog Thioesterase"/>
    <property type="match status" value="1"/>
</dbReference>
<proteinExistence type="predicted"/>
<accession>A0A369WW06</accession>
<dbReference type="Proteomes" id="UP000253769">
    <property type="component" value="Unassembled WGS sequence"/>
</dbReference>
<dbReference type="InterPro" id="IPR050965">
    <property type="entry name" value="UPF0336/Enoyl-CoA_hydratase"/>
</dbReference>
<dbReference type="PANTHER" id="PTHR43437">
    <property type="entry name" value="HYDROXYACYL-THIOESTER DEHYDRATASE TYPE 2, MITOCHONDRIAL-RELATED"/>
    <property type="match status" value="1"/>
</dbReference>
<dbReference type="PANTHER" id="PTHR43437:SF3">
    <property type="entry name" value="HYDROXYACYL-THIOESTER DEHYDRATASE TYPE 2, MITOCHONDRIAL"/>
    <property type="match status" value="1"/>
</dbReference>
<dbReference type="Pfam" id="PF01575">
    <property type="entry name" value="MaoC_dehydratas"/>
    <property type="match status" value="1"/>
</dbReference>
<organism evidence="3 4">
    <name type="scientific">Motiliproteus coralliicola</name>
    <dbReference type="NCBI Taxonomy" id="2283196"/>
    <lineage>
        <taxon>Bacteria</taxon>
        <taxon>Pseudomonadati</taxon>
        <taxon>Pseudomonadota</taxon>
        <taxon>Gammaproteobacteria</taxon>
        <taxon>Oceanospirillales</taxon>
        <taxon>Oceanospirillaceae</taxon>
        <taxon>Motiliproteus</taxon>
    </lineage>
</organism>
<dbReference type="RefSeq" id="WP_114694315.1">
    <property type="nucleotide sequence ID" value="NZ_QQOH01000001.1"/>
</dbReference>